<feature type="domain" description="CN hydrolase" evidence="9">
    <location>
        <begin position="219"/>
        <end position="444"/>
    </location>
</feature>
<dbReference type="GO" id="GO:0005886">
    <property type="term" value="C:plasma membrane"/>
    <property type="evidence" value="ECO:0007669"/>
    <property type="project" value="UniProtKB-SubCell"/>
</dbReference>
<name>A0A4R7TDH8_9ACTN</name>
<dbReference type="SUPFAM" id="SSF56317">
    <property type="entry name" value="Carbon-nitrogen hydrolase"/>
    <property type="match status" value="1"/>
</dbReference>
<reference evidence="10 11" key="1">
    <citation type="submission" date="2019-03" db="EMBL/GenBank/DDBJ databases">
        <title>Genomic Encyclopedia of Type Strains, Phase III (KMG-III): the genomes of soil and plant-associated and newly described type strains.</title>
        <authorList>
            <person name="Whitman W."/>
        </authorList>
    </citation>
    <scope>NUCLEOTIDE SEQUENCE [LARGE SCALE GENOMIC DNA]</scope>
    <source>
        <strain evidence="10 11">VKM Ac-2575</strain>
    </source>
</reference>
<dbReference type="InterPro" id="IPR045378">
    <property type="entry name" value="LNT_N"/>
</dbReference>
<sequence>MDFVADHPRRYAVLAILLTATALYFGSGLTTIPALTWLAPLPVFLLAPHVSGRLAALTAFAGWSLGLANLWRYLLQDLELPPPTLSFLLLLAGVFTATVLLFRALAVRRRFFLAALAGPACWAACDFVVATVSPHGTFTSLAYTQAEVRPVVQLVSLTGPWGISFLLMLPAAALAILFAPGIQRRAVLQVSISLAMVALGTIGYGAWRLSDSPSANPPIRIAVVSANTDDDSNWTTPGGPSILRNYTRAINEAARQGAQVVLLPEKIIDLQASALPGLSATFQKLATSNKVTLVVGLTVFGDQGNDYNRALVFSPAGGAPTAYDKHHLIPGLEPYASGDQLGLLDGPAGERWGVLICKDLDFPALSRQYGKADVDLLLVPALDFDNDGWLHSRMALLRGVENGIPMARDGSKGLLTLTDQHGRVVSERPAASNQSATLIGTLTPGIAQTPYTRLGDWFAYLCVLLTVGCCWSARPRRRRSSGHPPSAL</sequence>
<evidence type="ECO:0000313" key="10">
    <source>
        <dbReference type="EMBL" id="TDU89418.1"/>
    </source>
</evidence>
<comment type="caution">
    <text evidence="10">The sequence shown here is derived from an EMBL/GenBank/DDBJ whole genome shotgun (WGS) entry which is preliminary data.</text>
</comment>
<evidence type="ECO:0000256" key="1">
    <source>
        <dbReference type="ARBA" id="ARBA00004651"/>
    </source>
</evidence>
<feature type="transmembrane region" description="Helical" evidence="8">
    <location>
        <begin position="111"/>
        <end position="132"/>
    </location>
</feature>
<feature type="transmembrane region" description="Helical" evidence="8">
    <location>
        <begin position="161"/>
        <end position="179"/>
    </location>
</feature>
<protein>
    <submittedName>
        <fullName evidence="10">Apolipoprotein N-acyltransferase</fullName>
    </submittedName>
</protein>
<dbReference type="Pfam" id="PF00795">
    <property type="entry name" value="CN_hydrolase"/>
    <property type="match status" value="1"/>
</dbReference>
<evidence type="ECO:0000256" key="7">
    <source>
        <dbReference type="ARBA" id="ARBA00023315"/>
    </source>
</evidence>
<evidence type="ECO:0000256" key="4">
    <source>
        <dbReference type="ARBA" id="ARBA00022692"/>
    </source>
</evidence>
<dbReference type="InterPro" id="IPR036526">
    <property type="entry name" value="C-N_Hydrolase_sf"/>
</dbReference>
<accession>A0A4R7TDH8</accession>
<organism evidence="10 11">
    <name type="scientific">Kribbella voronezhensis</name>
    <dbReference type="NCBI Taxonomy" id="2512212"/>
    <lineage>
        <taxon>Bacteria</taxon>
        <taxon>Bacillati</taxon>
        <taxon>Actinomycetota</taxon>
        <taxon>Actinomycetes</taxon>
        <taxon>Propionibacteriales</taxon>
        <taxon>Kribbellaceae</taxon>
        <taxon>Kribbella</taxon>
    </lineage>
</organism>
<keyword evidence="6 8" id="KW-0472">Membrane</keyword>
<dbReference type="InterPro" id="IPR003010">
    <property type="entry name" value="C-N_Hydrolase"/>
</dbReference>
<keyword evidence="3 10" id="KW-0808">Transferase</keyword>
<dbReference type="Proteomes" id="UP000295151">
    <property type="component" value="Unassembled WGS sequence"/>
</dbReference>
<evidence type="ECO:0000256" key="5">
    <source>
        <dbReference type="ARBA" id="ARBA00022989"/>
    </source>
</evidence>
<dbReference type="PANTHER" id="PTHR38686">
    <property type="entry name" value="APOLIPOPROTEIN N-ACYLTRANSFERASE"/>
    <property type="match status" value="1"/>
</dbReference>
<dbReference type="InterPro" id="IPR004563">
    <property type="entry name" value="Apolipo_AcylTrfase"/>
</dbReference>
<keyword evidence="10" id="KW-0449">Lipoprotein</keyword>
<dbReference type="PANTHER" id="PTHR38686:SF1">
    <property type="entry name" value="APOLIPOPROTEIN N-ACYLTRANSFERASE"/>
    <property type="match status" value="1"/>
</dbReference>
<dbReference type="AlphaFoldDB" id="A0A4R7TDH8"/>
<evidence type="ECO:0000259" key="9">
    <source>
        <dbReference type="PROSITE" id="PS50263"/>
    </source>
</evidence>
<dbReference type="EMBL" id="SOCE01000001">
    <property type="protein sequence ID" value="TDU89418.1"/>
    <property type="molecule type" value="Genomic_DNA"/>
</dbReference>
<dbReference type="PROSITE" id="PS50263">
    <property type="entry name" value="CN_HYDROLASE"/>
    <property type="match status" value="1"/>
</dbReference>
<feature type="transmembrane region" description="Helical" evidence="8">
    <location>
        <begin position="186"/>
        <end position="207"/>
    </location>
</feature>
<evidence type="ECO:0000256" key="8">
    <source>
        <dbReference type="SAM" id="Phobius"/>
    </source>
</evidence>
<keyword evidence="7 10" id="KW-0012">Acyltransferase</keyword>
<keyword evidence="2" id="KW-1003">Cell membrane</keyword>
<evidence type="ECO:0000256" key="2">
    <source>
        <dbReference type="ARBA" id="ARBA00022475"/>
    </source>
</evidence>
<keyword evidence="11" id="KW-1185">Reference proteome</keyword>
<gene>
    <name evidence="10" type="ORF">EV138_2984</name>
</gene>
<keyword evidence="5 8" id="KW-1133">Transmembrane helix</keyword>
<dbReference type="Gene3D" id="3.60.110.10">
    <property type="entry name" value="Carbon-nitrogen hydrolase"/>
    <property type="match status" value="1"/>
</dbReference>
<feature type="transmembrane region" description="Helical" evidence="8">
    <location>
        <begin position="85"/>
        <end position="104"/>
    </location>
</feature>
<proteinExistence type="predicted"/>
<dbReference type="GO" id="GO:0042158">
    <property type="term" value="P:lipoprotein biosynthetic process"/>
    <property type="evidence" value="ECO:0007669"/>
    <property type="project" value="InterPro"/>
</dbReference>
<dbReference type="Pfam" id="PF20154">
    <property type="entry name" value="LNT_N"/>
    <property type="match status" value="1"/>
</dbReference>
<evidence type="ECO:0000256" key="3">
    <source>
        <dbReference type="ARBA" id="ARBA00022679"/>
    </source>
</evidence>
<comment type="subcellular location">
    <subcellularLocation>
        <location evidence="1">Cell membrane</location>
        <topology evidence="1">Multi-pass membrane protein</topology>
    </subcellularLocation>
</comment>
<dbReference type="GO" id="GO:0016410">
    <property type="term" value="F:N-acyltransferase activity"/>
    <property type="evidence" value="ECO:0007669"/>
    <property type="project" value="InterPro"/>
</dbReference>
<keyword evidence="4 8" id="KW-0812">Transmembrane</keyword>
<dbReference type="RefSeq" id="WP_133979498.1">
    <property type="nucleotide sequence ID" value="NZ_SOCE01000001.1"/>
</dbReference>
<feature type="transmembrane region" description="Helical" evidence="8">
    <location>
        <begin position="12"/>
        <end position="38"/>
    </location>
</feature>
<evidence type="ECO:0000313" key="11">
    <source>
        <dbReference type="Proteomes" id="UP000295151"/>
    </source>
</evidence>
<evidence type="ECO:0000256" key="6">
    <source>
        <dbReference type="ARBA" id="ARBA00023136"/>
    </source>
</evidence>
<dbReference type="OrthoDB" id="9811121at2"/>